<dbReference type="EMBL" id="CM055106">
    <property type="protein sequence ID" value="KAJ7528570.1"/>
    <property type="molecule type" value="Genomic_DNA"/>
</dbReference>
<accession>A0ACC2BFM6</accession>
<organism evidence="1 2">
    <name type="scientific">Diphasiastrum complanatum</name>
    <name type="common">Issler's clubmoss</name>
    <name type="synonym">Lycopodium complanatum</name>
    <dbReference type="NCBI Taxonomy" id="34168"/>
    <lineage>
        <taxon>Eukaryota</taxon>
        <taxon>Viridiplantae</taxon>
        <taxon>Streptophyta</taxon>
        <taxon>Embryophyta</taxon>
        <taxon>Tracheophyta</taxon>
        <taxon>Lycopodiopsida</taxon>
        <taxon>Lycopodiales</taxon>
        <taxon>Lycopodiaceae</taxon>
        <taxon>Lycopodioideae</taxon>
        <taxon>Diphasiastrum</taxon>
    </lineage>
</organism>
<proteinExistence type="predicted"/>
<protein>
    <submittedName>
        <fullName evidence="1">Uncharacterized protein</fullName>
    </submittedName>
</protein>
<evidence type="ECO:0000313" key="1">
    <source>
        <dbReference type="EMBL" id="KAJ7528570.1"/>
    </source>
</evidence>
<sequence>MAPPPPPPPPPPAMEGSSTMFQGVVKESPAFRLMKQMGWEEGTGLGKEKQGIKQHLKVKNKQDTSGIGVDAQKKAESIWTFNTTAFDSILKNLKVQAVATESKESSGEDDVEEPCISKHPQVKKLARPQGRYKKRELGKSVQSYSQIDLNAILGSSGQNPLMSESLAKTEHHPIYGVPGKGLRSTTQGGSVDNDPKRTDMLIGEDMLLSKEKGAWWGNEHGFVRGGLLGESVIEQQYSERAADKEHKDAVQLRPSFSERDQEDLYKLVQGKATTGKQGLGNGDHPKKIGGSYWTGRKIDLSAQSGDEDDKLGVCSGDRIARIQSGDLSTEATLVKCKPHKRKRENVSVDSVQGNQFQLGNDCTGQDDIDEGNRMSPARTAGGSILNWRRACEVILLKAPGCQMSLKRLHKRLKCELHVAGGEAASSCMDILKFKKKIQKSLKFKENRNKVYLNL</sequence>
<name>A0ACC2BFM6_DIPCM</name>
<comment type="caution">
    <text evidence="1">The sequence shown here is derived from an EMBL/GenBank/DDBJ whole genome shotgun (WGS) entry which is preliminary data.</text>
</comment>
<dbReference type="Proteomes" id="UP001162992">
    <property type="component" value="Chromosome 15"/>
</dbReference>
<keyword evidence="2" id="KW-1185">Reference proteome</keyword>
<reference evidence="2" key="1">
    <citation type="journal article" date="2024" name="Proc. Natl. Acad. Sci. U.S.A.">
        <title>Extraordinary preservation of gene collinearity over three hundred million years revealed in homosporous lycophytes.</title>
        <authorList>
            <person name="Li C."/>
            <person name="Wickell D."/>
            <person name="Kuo L.Y."/>
            <person name="Chen X."/>
            <person name="Nie B."/>
            <person name="Liao X."/>
            <person name="Peng D."/>
            <person name="Ji J."/>
            <person name="Jenkins J."/>
            <person name="Williams M."/>
            <person name="Shu S."/>
            <person name="Plott C."/>
            <person name="Barry K."/>
            <person name="Rajasekar S."/>
            <person name="Grimwood J."/>
            <person name="Han X."/>
            <person name="Sun S."/>
            <person name="Hou Z."/>
            <person name="He W."/>
            <person name="Dai G."/>
            <person name="Sun C."/>
            <person name="Schmutz J."/>
            <person name="Leebens-Mack J.H."/>
            <person name="Li F.W."/>
            <person name="Wang L."/>
        </authorList>
    </citation>
    <scope>NUCLEOTIDE SEQUENCE [LARGE SCALE GENOMIC DNA]</scope>
    <source>
        <strain evidence="2">cv. PW_Plant_1</strain>
    </source>
</reference>
<gene>
    <name evidence="1" type="ORF">O6H91_15G008600</name>
</gene>
<evidence type="ECO:0000313" key="2">
    <source>
        <dbReference type="Proteomes" id="UP001162992"/>
    </source>
</evidence>